<organism evidence="2 3">
    <name type="scientific">Ammoniphilus resinae</name>
    <dbReference type="NCBI Taxonomy" id="861532"/>
    <lineage>
        <taxon>Bacteria</taxon>
        <taxon>Bacillati</taxon>
        <taxon>Bacillota</taxon>
        <taxon>Bacilli</taxon>
        <taxon>Bacillales</taxon>
        <taxon>Paenibacillaceae</taxon>
        <taxon>Aneurinibacillus group</taxon>
        <taxon>Ammoniphilus</taxon>
    </lineage>
</organism>
<evidence type="ECO:0000313" key="2">
    <source>
        <dbReference type="EMBL" id="MBP1933071.1"/>
    </source>
</evidence>
<keyword evidence="1" id="KW-0812">Transmembrane</keyword>
<dbReference type="Proteomes" id="UP001519343">
    <property type="component" value="Unassembled WGS sequence"/>
</dbReference>
<accession>A0ABS4GS31</accession>
<evidence type="ECO:0000313" key="3">
    <source>
        <dbReference type="Proteomes" id="UP001519343"/>
    </source>
</evidence>
<dbReference type="PANTHER" id="PTHR35337">
    <property type="entry name" value="SLR1478 PROTEIN"/>
    <property type="match status" value="1"/>
</dbReference>
<dbReference type="RefSeq" id="WP_209811100.1">
    <property type="nucleotide sequence ID" value="NZ_JAGGKT010000009.1"/>
</dbReference>
<feature type="transmembrane region" description="Helical" evidence="1">
    <location>
        <begin position="177"/>
        <end position="195"/>
    </location>
</feature>
<protein>
    <submittedName>
        <fullName evidence="2">Stage II sporulation protein M</fullName>
    </submittedName>
</protein>
<keyword evidence="1" id="KW-1133">Transmembrane helix</keyword>
<keyword evidence="3" id="KW-1185">Reference proteome</keyword>
<keyword evidence="1" id="KW-0472">Membrane</keyword>
<feature type="transmembrane region" description="Helical" evidence="1">
    <location>
        <begin position="18"/>
        <end position="37"/>
    </location>
</feature>
<proteinExistence type="predicted"/>
<dbReference type="PANTHER" id="PTHR35337:SF1">
    <property type="entry name" value="SLR1478 PROTEIN"/>
    <property type="match status" value="1"/>
</dbReference>
<dbReference type="InterPro" id="IPR002798">
    <property type="entry name" value="SpoIIM-like"/>
</dbReference>
<feature type="transmembrane region" description="Helical" evidence="1">
    <location>
        <begin position="134"/>
        <end position="156"/>
    </location>
</feature>
<dbReference type="EMBL" id="JAGGKT010000009">
    <property type="protein sequence ID" value="MBP1933071.1"/>
    <property type="molecule type" value="Genomic_DNA"/>
</dbReference>
<sequence>MMSVLGKGVRIVKRNSKFILLGTGIFLISILIGYLNAEEIQKMASELMKELEQIARKINENNSPLYTFWVIFQNNLLASLSMLGLGIFLGFYPALALLSNGILLGFMLKISALKGINPFSVFFLGILPHGIFELFAVIVAASIGMKYGILIIRMLANLANNSRRSRLVDDFKTSLNELPYIVGAIVVLLLLAAVIESTVTPLLINSFLGDQMVS</sequence>
<reference evidence="2 3" key="1">
    <citation type="submission" date="2021-03" db="EMBL/GenBank/DDBJ databases">
        <title>Genomic Encyclopedia of Type Strains, Phase IV (KMG-IV): sequencing the most valuable type-strain genomes for metagenomic binning, comparative biology and taxonomic classification.</title>
        <authorList>
            <person name="Goeker M."/>
        </authorList>
    </citation>
    <scope>NUCLEOTIDE SEQUENCE [LARGE SCALE GENOMIC DNA]</scope>
    <source>
        <strain evidence="2 3">DSM 24738</strain>
    </source>
</reference>
<name>A0ABS4GS31_9BACL</name>
<feature type="transmembrane region" description="Helical" evidence="1">
    <location>
        <begin position="76"/>
        <end position="98"/>
    </location>
</feature>
<comment type="caution">
    <text evidence="2">The sequence shown here is derived from an EMBL/GenBank/DDBJ whole genome shotgun (WGS) entry which is preliminary data.</text>
</comment>
<dbReference type="Pfam" id="PF01944">
    <property type="entry name" value="SpoIIM"/>
    <property type="match status" value="1"/>
</dbReference>
<evidence type="ECO:0000256" key="1">
    <source>
        <dbReference type="SAM" id="Phobius"/>
    </source>
</evidence>
<gene>
    <name evidence="2" type="ORF">J2Z37_003082</name>
</gene>